<evidence type="ECO:0000313" key="1">
    <source>
        <dbReference type="EMBL" id="ACL33256.1"/>
    </source>
</evidence>
<accession>B8F7F4</accession>
<protein>
    <submittedName>
        <fullName evidence="1">Uncharacterized protein</fullName>
    </submittedName>
</protein>
<gene>
    <name evidence="1" type="ordered locus">HAPS_1736</name>
</gene>
<sequence>MTKRQVRENHFSTSVTKILQKSMQISPLVVNFCLTNLRGK</sequence>
<evidence type="ECO:0000313" key="2">
    <source>
        <dbReference type="Proteomes" id="UP000006743"/>
    </source>
</evidence>
<dbReference type="STRING" id="557723.HAPS_1736"/>
<organism evidence="1 2">
    <name type="scientific">Glaesserella parasuis serovar 5 (strain SH0165)</name>
    <name type="common">Haemophilus parasuis</name>
    <dbReference type="NCBI Taxonomy" id="557723"/>
    <lineage>
        <taxon>Bacteria</taxon>
        <taxon>Pseudomonadati</taxon>
        <taxon>Pseudomonadota</taxon>
        <taxon>Gammaproteobacteria</taxon>
        <taxon>Pasteurellales</taxon>
        <taxon>Pasteurellaceae</taxon>
        <taxon>Glaesserella</taxon>
    </lineage>
</organism>
<proteinExistence type="predicted"/>
<dbReference type="AlphaFoldDB" id="B8F7F4"/>
<dbReference type="EMBL" id="CP001321">
    <property type="protein sequence ID" value="ACL33256.1"/>
    <property type="molecule type" value="Genomic_DNA"/>
</dbReference>
<reference evidence="1 2" key="1">
    <citation type="journal article" date="2009" name="J. Bacteriol.">
        <title>Complete genome sequence of Haemophilus parasuis SH0165.</title>
        <authorList>
            <person name="Yue M."/>
            <person name="Yang F."/>
            <person name="Yang J."/>
            <person name="Bei W."/>
            <person name="Cai X."/>
            <person name="Chen L."/>
            <person name="Dong J."/>
            <person name="Zhou R."/>
            <person name="Jin M."/>
            <person name="Jin Q."/>
            <person name="Chen H."/>
        </authorList>
    </citation>
    <scope>NUCLEOTIDE SEQUENCE [LARGE SCALE GENOMIC DNA]</scope>
    <source>
        <strain evidence="1 2">SH0165</strain>
    </source>
</reference>
<dbReference type="Proteomes" id="UP000006743">
    <property type="component" value="Chromosome"/>
</dbReference>
<dbReference type="HOGENOM" id="CLU_3290465_0_0_6"/>
<name>B8F7F4_GLAP5</name>
<keyword evidence="2" id="KW-1185">Reference proteome</keyword>
<dbReference type="KEGG" id="hap:HAPS_1736"/>